<dbReference type="PANTHER" id="PTHR48045">
    <property type="entry name" value="UDP-GLYCOSYLTRANSFERASE 72B1"/>
    <property type="match status" value="1"/>
</dbReference>
<keyword evidence="1 2" id="KW-0808">Transferase</keyword>
<reference evidence="3" key="1">
    <citation type="submission" date="2016-06" db="EMBL/GenBank/DDBJ databases">
        <title>Parallel loss of symbiosis genes in relatives of nitrogen-fixing non-legume Parasponia.</title>
        <authorList>
            <person name="Van Velzen R."/>
            <person name="Holmer R."/>
            <person name="Bu F."/>
            <person name="Rutten L."/>
            <person name="Van Zeijl A."/>
            <person name="Liu W."/>
            <person name="Santuari L."/>
            <person name="Cao Q."/>
            <person name="Sharma T."/>
            <person name="Shen D."/>
            <person name="Roswanjaya Y."/>
            <person name="Wardhani T."/>
            <person name="Kalhor M.S."/>
            <person name="Jansen J."/>
            <person name="Van den Hoogen J."/>
            <person name="Gungor B."/>
            <person name="Hartog M."/>
            <person name="Hontelez J."/>
            <person name="Verver J."/>
            <person name="Yang W.-C."/>
            <person name="Schijlen E."/>
            <person name="Repin R."/>
            <person name="Schilthuizen M."/>
            <person name="Schranz E."/>
            <person name="Heidstra R."/>
            <person name="Miyata K."/>
            <person name="Fedorova E."/>
            <person name="Kohlen W."/>
            <person name="Bisseling T."/>
            <person name="Smit S."/>
            <person name="Geurts R."/>
        </authorList>
    </citation>
    <scope>NUCLEOTIDE SEQUENCE [LARGE SCALE GENOMIC DNA]</scope>
    <source>
        <strain evidence="3">cv. WU1-14</strain>
    </source>
</reference>
<evidence type="ECO:0000256" key="1">
    <source>
        <dbReference type="ARBA" id="ARBA00022679"/>
    </source>
</evidence>
<dbReference type="EMBL" id="JXTB01000026">
    <property type="protein sequence ID" value="PON74997.1"/>
    <property type="molecule type" value="Genomic_DNA"/>
</dbReference>
<gene>
    <name evidence="2" type="ORF">PanWU01x14_047140</name>
</gene>
<sequence length="273" mass="30945">MPAADKAPWNFDDAVAKRMTFDHIFKTSQSSEMANWWLCNTAYSIEAKACSLLPKILPIGPLMANDQSASNPRNILRSHFWVEDSSCLSWLDQQKPCSVIHVAFGSSTVHDKAQFQELSLGLELTRRPFLWVVRPGFISELGKNTTFNPNGIFENNYNNNNNNNLGKIIGWAPQQKVLGHPSIPCFVSHCALFSDQFANKSYICDIWKVGMGFQPSVNDIVLREEVKNKVDQLLGDEDIIRRSLELKEMVMKDVTQDGQSSKNFNNFINWLEA</sequence>
<dbReference type="CDD" id="cd03784">
    <property type="entry name" value="GT1_Gtf-like"/>
    <property type="match status" value="1"/>
</dbReference>
<dbReference type="InterPro" id="IPR002213">
    <property type="entry name" value="UDP_glucos_trans"/>
</dbReference>
<evidence type="ECO:0000313" key="2">
    <source>
        <dbReference type="EMBL" id="PON74997.1"/>
    </source>
</evidence>
<proteinExistence type="predicted"/>
<organism evidence="2 3">
    <name type="scientific">Parasponia andersonii</name>
    <name type="common">Sponia andersonii</name>
    <dbReference type="NCBI Taxonomy" id="3476"/>
    <lineage>
        <taxon>Eukaryota</taxon>
        <taxon>Viridiplantae</taxon>
        <taxon>Streptophyta</taxon>
        <taxon>Embryophyta</taxon>
        <taxon>Tracheophyta</taxon>
        <taxon>Spermatophyta</taxon>
        <taxon>Magnoliopsida</taxon>
        <taxon>eudicotyledons</taxon>
        <taxon>Gunneridae</taxon>
        <taxon>Pentapetalae</taxon>
        <taxon>rosids</taxon>
        <taxon>fabids</taxon>
        <taxon>Rosales</taxon>
        <taxon>Cannabaceae</taxon>
        <taxon>Parasponia</taxon>
    </lineage>
</organism>
<name>A0A2P5DNZ7_PARAD</name>
<dbReference type="GO" id="GO:0008194">
    <property type="term" value="F:UDP-glycosyltransferase activity"/>
    <property type="evidence" value="ECO:0007669"/>
    <property type="project" value="InterPro"/>
</dbReference>
<evidence type="ECO:0000313" key="3">
    <source>
        <dbReference type="Proteomes" id="UP000237105"/>
    </source>
</evidence>
<protein>
    <submittedName>
        <fullName evidence="2">UDP-glucuronosyl/UDP-glucosyltransferase</fullName>
    </submittedName>
</protein>
<comment type="caution">
    <text evidence="2">The sequence shown here is derived from an EMBL/GenBank/DDBJ whole genome shotgun (WGS) entry which is preliminary data.</text>
</comment>
<dbReference type="Pfam" id="PF00201">
    <property type="entry name" value="UDPGT"/>
    <property type="match status" value="1"/>
</dbReference>
<dbReference type="Proteomes" id="UP000237105">
    <property type="component" value="Unassembled WGS sequence"/>
</dbReference>
<dbReference type="SUPFAM" id="SSF53756">
    <property type="entry name" value="UDP-Glycosyltransferase/glycogen phosphorylase"/>
    <property type="match status" value="1"/>
</dbReference>
<dbReference type="Gene3D" id="3.40.50.2000">
    <property type="entry name" value="Glycogen Phosphorylase B"/>
    <property type="match status" value="4"/>
</dbReference>
<accession>A0A2P5DNZ7</accession>
<keyword evidence="3" id="KW-1185">Reference proteome</keyword>
<dbReference type="PANTHER" id="PTHR48045:SF21">
    <property type="entry name" value="UDP-GLYCOSYLTRANSFERASE 83A1"/>
    <property type="match status" value="1"/>
</dbReference>
<dbReference type="AlphaFoldDB" id="A0A2P5DNZ7"/>
<dbReference type="OrthoDB" id="5835829at2759"/>